<dbReference type="EMBL" id="BSFP01000029">
    <property type="protein sequence ID" value="GLL03109.1"/>
    <property type="molecule type" value="Genomic_DNA"/>
</dbReference>
<gene>
    <name evidence="3" type="primary">wrbA</name>
    <name evidence="3" type="ORF">GCM10017581_048520</name>
</gene>
<evidence type="ECO:0000256" key="1">
    <source>
        <dbReference type="ARBA" id="ARBA00006961"/>
    </source>
</evidence>
<dbReference type="InterPro" id="IPR029039">
    <property type="entry name" value="Flavoprotein-like_sf"/>
</dbReference>
<reference evidence="3" key="1">
    <citation type="journal article" date="2014" name="Int. J. Syst. Evol. Microbiol.">
        <title>Complete genome sequence of Corynebacterium casei LMG S-19264T (=DSM 44701T), isolated from a smear-ripened cheese.</title>
        <authorList>
            <consortium name="US DOE Joint Genome Institute (JGI-PGF)"/>
            <person name="Walter F."/>
            <person name="Albersmeier A."/>
            <person name="Kalinowski J."/>
            <person name="Ruckert C."/>
        </authorList>
    </citation>
    <scope>NUCLEOTIDE SEQUENCE</scope>
    <source>
        <strain evidence="3">VKM Ac-1321</strain>
    </source>
</reference>
<accession>A0A9W6KM69</accession>
<dbReference type="Proteomes" id="UP001143480">
    <property type="component" value="Unassembled WGS sequence"/>
</dbReference>
<protein>
    <submittedName>
        <fullName evidence="3">TrpR-binding protein WrbA</fullName>
    </submittedName>
</protein>
<comment type="caution">
    <text evidence="3">The sequence shown here is derived from an EMBL/GenBank/DDBJ whole genome shotgun (WGS) entry which is preliminary data.</text>
</comment>
<dbReference type="SUPFAM" id="SSF52218">
    <property type="entry name" value="Flavoproteins"/>
    <property type="match status" value="1"/>
</dbReference>
<dbReference type="PANTHER" id="PTHR30546:SF23">
    <property type="entry name" value="FLAVOPROTEIN-LIKE PROTEIN YCP4-RELATED"/>
    <property type="match status" value="1"/>
</dbReference>
<dbReference type="Pfam" id="PF03358">
    <property type="entry name" value="FMN_red"/>
    <property type="match status" value="1"/>
</dbReference>
<dbReference type="GO" id="GO:0010181">
    <property type="term" value="F:FMN binding"/>
    <property type="evidence" value="ECO:0007669"/>
    <property type="project" value="InterPro"/>
</dbReference>
<evidence type="ECO:0000259" key="2">
    <source>
        <dbReference type="PROSITE" id="PS50902"/>
    </source>
</evidence>
<dbReference type="InterPro" id="IPR008254">
    <property type="entry name" value="Flavodoxin/NO_synth"/>
</dbReference>
<dbReference type="NCBIfam" id="NF002999">
    <property type="entry name" value="PRK03767.1"/>
    <property type="match status" value="1"/>
</dbReference>
<dbReference type="RefSeq" id="WP_261965421.1">
    <property type="nucleotide sequence ID" value="NZ_BAAAXA010000001.1"/>
</dbReference>
<reference evidence="3" key="2">
    <citation type="submission" date="2023-01" db="EMBL/GenBank/DDBJ databases">
        <authorList>
            <person name="Sun Q."/>
            <person name="Evtushenko L."/>
        </authorList>
    </citation>
    <scope>NUCLEOTIDE SEQUENCE</scope>
    <source>
        <strain evidence="3">VKM Ac-1321</strain>
    </source>
</reference>
<dbReference type="GO" id="GO:0016020">
    <property type="term" value="C:membrane"/>
    <property type="evidence" value="ECO:0007669"/>
    <property type="project" value="TreeGrafter"/>
</dbReference>
<dbReference type="InterPro" id="IPR005025">
    <property type="entry name" value="FMN_Rdtase-like_dom"/>
</dbReference>
<keyword evidence="4" id="KW-1185">Reference proteome</keyword>
<dbReference type="GO" id="GO:0003955">
    <property type="term" value="F:NAD(P)H dehydrogenase (quinone) activity"/>
    <property type="evidence" value="ECO:0007669"/>
    <property type="project" value="InterPro"/>
</dbReference>
<dbReference type="FunFam" id="3.40.50.360:FF:000001">
    <property type="entry name" value="NAD(P)H dehydrogenase (Quinone) FQR1-like"/>
    <property type="match status" value="1"/>
</dbReference>
<dbReference type="Gene3D" id="3.40.50.360">
    <property type="match status" value="1"/>
</dbReference>
<dbReference type="AlphaFoldDB" id="A0A9W6KM69"/>
<dbReference type="PANTHER" id="PTHR30546">
    <property type="entry name" value="FLAVODOXIN-RELATED PROTEIN WRBA-RELATED"/>
    <property type="match status" value="1"/>
</dbReference>
<sequence length="203" mass="21006">MGAKVAVIYYSATGNVHALAEAIAEGAAATGAEVRLRRVPELAPDTAIDANPAWRAHVEATPHVEVATLDDLVWADAYALGSPTRYGNVAAQLKQFIDTSGGIWSAGHLQDKAATAFTSAGNVHGGNESTLLALYNTFYHWGAFIVPPGYTDPAIHAAHGNPYGIAHPGAEGAPSAATLAAARYQGRRLAAVAARLRDSALVA</sequence>
<dbReference type="PROSITE" id="PS50902">
    <property type="entry name" value="FLAVODOXIN_LIKE"/>
    <property type="match status" value="1"/>
</dbReference>
<dbReference type="InterPro" id="IPR010089">
    <property type="entry name" value="Flavoprotein_WrbA-like"/>
</dbReference>
<proteinExistence type="inferred from homology"/>
<evidence type="ECO:0000313" key="3">
    <source>
        <dbReference type="EMBL" id="GLL03109.1"/>
    </source>
</evidence>
<feature type="domain" description="Flavodoxin-like" evidence="2">
    <location>
        <begin position="5"/>
        <end position="190"/>
    </location>
</feature>
<evidence type="ECO:0000313" key="4">
    <source>
        <dbReference type="Proteomes" id="UP001143480"/>
    </source>
</evidence>
<name>A0A9W6KM69_9ACTN</name>
<dbReference type="NCBIfam" id="TIGR01755">
    <property type="entry name" value="flav_wrbA"/>
    <property type="match status" value="1"/>
</dbReference>
<organism evidence="3 4">
    <name type="scientific">Dactylosporangium matsuzakiense</name>
    <dbReference type="NCBI Taxonomy" id="53360"/>
    <lineage>
        <taxon>Bacteria</taxon>
        <taxon>Bacillati</taxon>
        <taxon>Actinomycetota</taxon>
        <taxon>Actinomycetes</taxon>
        <taxon>Micromonosporales</taxon>
        <taxon>Micromonosporaceae</taxon>
        <taxon>Dactylosporangium</taxon>
    </lineage>
</organism>
<comment type="similarity">
    <text evidence="1">Belongs to the WrbA family.</text>
</comment>